<name>A0A1L5FCH6_CLOKL</name>
<feature type="transmembrane region" description="Helical" evidence="1">
    <location>
        <begin position="102"/>
        <end position="119"/>
    </location>
</feature>
<evidence type="ECO:0000313" key="2">
    <source>
        <dbReference type="EMBL" id="APM40711.1"/>
    </source>
</evidence>
<keyword evidence="1" id="KW-1133">Transmembrane helix</keyword>
<evidence type="ECO:0000256" key="1">
    <source>
        <dbReference type="SAM" id="Phobius"/>
    </source>
</evidence>
<dbReference type="Proteomes" id="UP000184604">
    <property type="component" value="Chromosome"/>
</dbReference>
<reference evidence="2 3" key="1">
    <citation type="submission" date="2016-12" db="EMBL/GenBank/DDBJ databases">
        <title>Complete genome sequence of Clostridium kluyveri JZZ isolated from the pit mud of a Chinese flavor liquor-making factory.</title>
        <authorList>
            <person name="Wang Y."/>
        </authorList>
    </citation>
    <scope>NUCLEOTIDE SEQUENCE [LARGE SCALE GENOMIC DNA]</scope>
    <source>
        <strain evidence="2 3">JZZ</strain>
    </source>
</reference>
<proteinExistence type="predicted"/>
<sequence>MDYIDYVGNILQHIAHSFSRSNLSSNTDQKLQYIKDSLKARGKNYTDCTVLTFKNFKSLFKDAGFNVEDNMHFGNTCGYDDLKGKNIIVCGTPHIPEPSLKLFAILILNVLFIVTFLLSKQTLFI</sequence>
<accession>A0A1L5FCH6</accession>
<gene>
    <name evidence="2" type="ORF">BS101_19280</name>
</gene>
<organism evidence="2 3">
    <name type="scientific">Clostridium kluyveri</name>
    <dbReference type="NCBI Taxonomy" id="1534"/>
    <lineage>
        <taxon>Bacteria</taxon>
        <taxon>Bacillati</taxon>
        <taxon>Bacillota</taxon>
        <taxon>Clostridia</taxon>
        <taxon>Eubacteriales</taxon>
        <taxon>Clostridiaceae</taxon>
        <taxon>Clostridium</taxon>
    </lineage>
</organism>
<dbReference type="EMBL" id="CP018335">
    <property type="protein sequence ID" value="APM40711.1"/>
    <property type="molecule type" value="Genomic_DNA"/>
</dbReference>
<dbReference type="OrthoDB" id="581132at2"/>
<keyword evidence="1" id="KW-0472">Membrane</keyword>
<evidence type="ECO:0000313" key="3">
    <source>
        <dbReference type="Proteomes" id="UP000184604"/>
    </source>
</evidence>
<dbReference type="RefSeq" id="WP_073540278.1">
    <property type="nucleotide sequence ID" value="NZ_CP018335.1"/>
</dbReference>
<keyword evidence="1" id="KW-0812">Transmembrane</keyword>
<dbReference type="AlphaFoldDB" id="A0A1L5FCH6"/>
<protein>
    <submittedName>
        <fullName evidence="2">Uncharacterized protein</fullName>
    </submittedName>
</protein>